<dbReference type="InterPro" id="IPR036890">
    <property type="entry name" value="HATPase_C_sf"/>
</dbReference>
<dbReference type="Proteomes" id="UP001217741">
    <property type="component" value="Unassembled WGS sequence"/>
</dbReference>
<organism evidence="2 3">
    <name type="scientific">Pseudomonas putida</name>
    <name type="common">Arthrobacter siderocapsulatus</name>
    <dbReference type="NCBI Taxonomy" id="303"/>
    <lineage>
        <taxon>Bacteria</taxon>
        <taxon>Pseudomonadati</taxon>
        <taxon>Pseudomonadota</taxon>
        <taxon>Gammaproteobacteria</taxon>
        <taxon>Pseudomonadales</taxon>
        <taxon>Pseudomonadaceae</taxon>
        <taxon>Pseudomonas</taxon>
    </lineage>
</organism>
<keyword evidence="2" id="KW-0547">Nucleotide-binding</keyword>
<comment type="caution">
    <text evidence="2">The sequence shown here is derived from an EMBL/GenBank/DDBJ whole genome shotgun (WGS) entry which is preliminary data.</text>
</comment>
<keyword evidence="2" id="KW-0067">ATP-binding</keyword>
<feature type="compositionally biased region" description="Acidic residues" evidence="1">
    <location>
        <begin position="731"/>
        <end position="751"/>
    </location>
</feature>
<dbReference type="EMBL" id="JARJLO010000196">
    <property type="protein sequence ID" value="MDF3871296.1"/>
    <property type="molecule type" value="Genomic_DNA"/>
</dbReference>
<dbReference type="RefSeq" id="WP_057005348.1">
    <property type="nucleotide sequence ID" value="NZ_BQII01000001.1"/>
</dbReference>
<accession>A0AAW6PMQ0</accession>
<name>A0AAW6PMQ0_PSEPU</name>
<evidence type="ECO:0000313" key="3">
    <source>
        <dbReference type="Proteomes" id="UP001217741"/>
    </source>
</evidence>
<reference evidence="2" key="1">
    <citation type="submission" date="2023-03" db="EMBL/GenBank/DDBJ databases">
        <title>Draft assemblies of triclosan tolerant bacteria isolated from returned activated sludge.</title>
        <authorList>
            <person name="Van Hamelsveld S."/>
        </authorList>
    </citation>
    <scope>NUCLEOTIDE SEQUENCE</scope>
    <source>
        <strain evidence="2">GW210012_S60</strain>
    </source>
</reference>
<dbReference type="Gene3D" id="3.30.565.10">
    <property type="entry name" value="Histidine kinase-like ATPase, C-terminal domain"/>
    <property type="match status" value="1"/>
</dbReference>
<dbReference type="AlphaFoldDB" id="A0AAW6PMQ0"/>
<dbReference type="Pfam" id="PF13589">
    <property type="entry name" value="HATPase_c_3"/>
    <property type="match status" value="1"/>
</dbReference>
<evidence type="ECO:0000313" key="2">
    <source>
        <dbReference type="EMBL" id="MDF3871296.1"/>
    </source>
</evidence>
<dbReference type="GeneID" id="46430895"/>
<feature type="region of interest" description="Disordered" evidence="1">
    <location>
        <begin position="731"/>
        <end position="763"/>
    </location>
</feature>
<dbReference type="GO" id="GO:0005524">
    <property type="term" value="F:ATP binding"/>
    <property type="evidence" value="ECO:0007669"/>
    <property type="project" value="UniProtKB-KW"/>
</dbReference>
<evidence type="ECO:0000256" key="1">
    <source>
        <dbReference type="SAM" id="MobiDB-lite"/>
    </source>
</evidence>
<gene>
    <name evidence="2" type="ORF">P3W50_12535</name>
</gene>
<proteinExistence type="predicted"/>
<protein>
    <submittedName>
        <fullName evidence="2">ATP-binding protein</fullName>
    </submittedName>
</protein>
<sequence>MRLPFELDPQIIHHIIYSQAGSISKALIELLMNSVDARASSVHLSLTRSGFTCSDDGQGFASRDDVVRYFGRFGTPHDEGDATYGRFRLGRGQIMAHAKTVWRSNAWRMTVDTRAMGYHYDLDDLQDASPGCSISGDWYEVLSDVELMSAIQEVRDLVRYTPVSVELNGQRITRDPRTEHWDAEDEFAWYRVKADGAVSIYNQGVLVRHDPAHLWGAGGLIVSKKAIGLNVSRTEILRKTCSAWKSIARQFGQMADQMASRLGDHRKTEARREKSARALLSGDANIVQIYSREEVVTLLPGKRHVSLEDFLRKCRYSHNQRQGGRFAVVDNAFEVPKGETIAREGIAVIVHPTTLDRFGCYNAQDFLDCIIRVHANLRHDVEQNGTPYWWLNGLYVPDLLAFSTLRDAFIERTHILTEKDALDRETRRAWTALRWCLHHYAALCTGGRPAYGGQVREGKSLHILLGQSNIAEAWTDGSSYIAVDVTLVKRLKSSPLRSAAYIFSLIEHEVAHEGDSLDCGHDEAFYQRFHDLALQHSEQRQRYMHMWLIKYTMSLEGDGKRARGEAWRERYLVDRAGSGREKRGLPPIIEDISNDPVVVDPVPGENMAFIDYQNTLLAVVGTDSPAPNWPNVLTRAEADQKLIEAQHRVDTAQCTSAQIQYDEEEATYWAEIEAYEKAQAGAKEAARRRFATLFNVQVQELHPDALCYLLREDLSDEELHALWAAKPWEADDQEYSGDDELEDGDLEEVDPPDGRQGASCDGPTAHLSEDLQALIRPGETAWTLERNAAAAGFFCVGDYLKWREGPDA</sequence>
<dbReference type="SUPFAM" id="SSF55874">
    <property type="entry name" value="ATPase domain of HSP90 chaperone/DNA topoisomerase II/histidine kinase"/>
    <property type="match status" value="1"/>
</dbReference>